<organism evidence="10 11">
    <name type="scientific">Microbacterium aurantiacum</name>
    <dbReference type="NCBI Taxonomy" id="162393"/>
    <lineage>
        <taxon>Bacteria</taxon>
        <taxon>Bacillati</taxon>
        <taxon>Actinomycetota</taxon>
        <taxon>Actinomycetes</taxon>
        <taxon>Micrococcales</taxon>
        <taxon>Microbacteriaceae</taxon>
        <taxon>Microbacterium</taxon>
    </lineage>
</organism>
<dbReference type="EC" id="3.2.1.21" evidence="3"/>
<dbReference type="GeneID" id="301456967"/>
<evidence type="ECO:0000256" key="5">
    <source>
        <dbReference type="ARBA" id="ARBA00022801"/>
    </source>
</evidence>
<dbReference type="InterPro" id="IPR036962">
    <property type="entry name" value="Glyco_hydro_3_N_sf"/>
</dbReference>
<dbReference type="PANTHER" id="PTHR30620:SF16">
    <property type="entry name" value="LYSOSOMAL BETA GLUCOSIDASE"/>
    <property type="match status" value="1"/>
</dbReference>
<evidence type="ECO:0000256" key="1">
    <source>
        <dbReference type="ARBA" id="ARBA00000448"/>
    </source>
</evidence>
<dbReference type="Gene3D" id="3.40.50.1700">
    <property type="entry name" value="Glycoside hydrolase family 3 C-terminal domain"/>
    <property type="match status" value="1"/>
</dbReference>
<evidence type="ECO:0000256" key="4">
    <source>
        <dbReference type="ARBA" id="ARBA00022729"/>
    </source>
</evidence>
<sequence>MTGTTLSPAISSSTDIDVRARTIVERMTVAERVGLLFHPMIFVGSPVEVDQPSPLGPSLRELIVERGIRYFCLGAIPPVAHVREALDDLQALARSTGSRLPIVFSTDPRHSFVQNDGASHRADGVSQWPEPIGLGAIGDEDLVRRFGEVVRADYRALGIRMALHPQIDLATEPRWARQAQSFGADPEHSARLVRAYLEGLQGAHLGPESIAATTKHFPGGGPQKDGEDPHFVYGREQVYPGGRFEDHLVPFRAAIEAGTAAIMPYYGMPVGLDLHGERIEEVGFAFNRQLITGLLRERLGFDGVVLSDFGLVTDATVFGKPFPARAWGVEHLSPIERVRRLFDAGVDQLGGENDPALVLELIDRGEIDTARVDASATRLVRLQLQLGLLDEPDGDGRAKAEGDAAAGGADGFVASPEHIALGIRAQSQAMTVLTEREGILPLGPELRVHLRDLAPAAAPAGWQVVAPEDAEIAVVRVGAPFEPRDTYFLESSMEQGSLAFDTTVVDGIRALAERMPVVLVVTLSRPAILTPLADTVAALVGDFGAGDAAVIAALTGEVEPVGRLPFELPRSMDAVRRSSPDVPSDTEDPLFPIGWSARGGSVRS</sequence>
<evidence type="ECO:0000256" key="7">
    <source>
        <dbReference type="SAM" id="MobiDB-lite"/>
    </source>
</evidence>
<evidence type="ECO:0000313" key="10">
    <source>
        <dbReference type="EMBL" id="MDS0244387.1"/>
    </source>
</evidence>
<dbReference type="Pfam" id="PF01915">
    <property type="entry name" value="Glyco_hydro_3_C"/>
    <property type="match status" value="1"/>
</dbReference>
<dbReference type="InterPro" id="IPR017853">
    <property type="entry name" value="GH"/>
</dbReference>
<dbReference type="Proteomes" id="UP001183582">
    <property type="component" value="Unassembled WGS sequence"/>
</dbReference>
<dbReference type="InterPro" id="IPR002772">
    <property type="entry name" value="Glyco_hydro_3_C"/>
</dbReference>
<evidence type="ECO:0000256" key="2">
    <source>
        <dbReference type="ARBA" id="ARBA00005336"/>
    </source>
</evidence>
<evidence type="ECO:0000259" key="8">
    <source>
        <dbReference type="Pfam" id="PF00933"/>
    </source>
</evidence>
<keyword evidence="4" id="KW-0732">Signal</keyword>
<proteinExistence type="inferred from homology"/>
<dbReference type="EMBL" id="JAHWXH010000001">
    <property type="protein sequence ID" value="MDS0244387.1"/>
    <property type="molecule type" value="Genomic_DNA"/>
</dbReference>
<gene>
    <name evidence="10" type="ORF">KZC50_02030</name>
</gene>
<dbReference type="SUPFAM" id="SSF51445">
    <property type="entry name" value="(Trans)glycosidases"/>
    <property type="match status" value="1"/>
</dbReference>
<dbReference type="Pfam" id="PF00933">
    <property type="entry name" value="Glyco_hydro_3"/>
    <property type="match status" value="1"/>
</dbReference>
<dbReference type="GO" id="GO:0009251">
    <property type="term" value="P:glucan catabolic process"/>
    <property type="evidence" value="ECO:0007669"/>
    <property type="project" value="TreeGrafter"/>
</dbReference>
<dbReference type="InterPro" id="IPR001764">
    <property type="entry name" value="Glyco_hydro_3_N"/>
</dbReference>
<dbReference type="PANTHER" id="PTHR30620">
    <property type="entry name" value="PERIPLASMIC BETA-GLUCOSIDASE-RELATED"/>
    <property type="match status" value="1"/>
</dbReference>
<keyword evidence="6" id="KW-0326">Glycosidase</keyword>
<evidence type="ECO:0000256" key="6">
    <source>
        <dbReference type="ARBA" id="ARBA00023295"/>
    </source>
</evidence>
<comment type="similarity">
    <text evidence="2">Belongs to the glycosyl hydrolase 3 family.</text>
</comment>
<dbReference type="AlphaFoldDB" id="A0AAJ2HF66"/>
<dbReference type="RefSeq" id="WP_310890462.1">
    <property type="nucleotide sequence ID" value="NZ_BAAAGR010000001.1"/>
</dbReference>
<dbReference type="PRINTS" id="PR00133">
    <property type="entry name" value="GLHYDRLASE3"/>
</dbReference>
<dbReference type="Gene3D" id="3.20.20.300">
    <property type="entry name" value="Glycoside hydrolase, family 3, N-terminal domain"/>
    <property type="match status" value="1"/>
</dbReference>
<evidence type="ECO:0000259" key="9">
    <source>
        <dbReference type="Pfam" id="PF01915"/>
    </source>
</evidence>
<protein>
    <recommendedName>
        <fullName evidence="3">beta-glucosidase</fullName>
        <ecNumber evidence="3">3.2.1.21</ecNumber>
    </recommendedName>
</protein>
<name>A0AAJ2HF66_9MICO</name>
<feature type="region of interest" description="Disordered" evidence="7">
    <location>
        <begin position="575"/>
        <end position="604"/>
    </location>
</feature>
<dbReference type="InterPro" id="IPR036881">
    <property type="entry name" value="Glyco_hydro_3_C_sf"/>
</dbReference>
<dbReference type="SUPFAM" id="SSF52279">
    <property type="entry name" value="Beta-D-glucan exohydrolase, C-terminal domain"/>
    <property type="match status" value="1"/>
</dbReference>
<reference evidence="10 11" key="1">
    <citation type="submission" date="2021-06" db="EMBL/GenBank/DDBJ databases">
        <title>Genome-based taxonomic framework of Microbacterium strains isolated from marine environment, the description of four new species and reclassification of four preexisting species.</title>
        <authorList>
            <person name="Lee S.D."/>
            <person name="Kim S.-M."/>
            <person name="Byeon Y.-S."/>
            <person name="Yang H.L."/>
            <person name="Kim I.S."/>
        </authorList>
    </citation>
    <scope>NUCLEOTIDE SEQUENCE [LARGE SCALE GENOMIC DNA]</scope>
    <source>
        <strain evidence="10 11">KACC 20514</strain>
    </source>
</reference>
<comment type="catalytic activity">
    <reaction evidence="1">
        <text>Hydrolysis of terminal, non-reducing beta-D-glucosyl residues with release of beta-D-glucose.</text>
        <dbReference type="EC" id="3.2.1.21"/>
    </reaction>
</comment>
<keyword evidence="5 10" id="KW-0378">Hydrolase</keyword>
<feature type="domain" description="Glycoside hydrolase family 3 C-terminal" evidence="9">
    <location>
        <begin position="459"/>
        <end position="595"/>
    </location>
</feature>
<dbReference type="GO" id="GO:0008422">
    <property type="term" value="F:beta-glucosidase activity"/>
    <property type="evidence" value="ECO:0007669"/>
    <property type="project" value="UniProtKB-EC"/>
</dbReference>
<accession>A0AAJ2HF66</accession>
<comment type="caution">
    <text evidence="10">The sequence shown here is derived from an EMBL/GenBank/DDBJ whole genome shotgun (WGS) entry which is preliminary data.</text>
</comment>
<evidence type="ECO:0000256" key="3">
    <source>
        <dbReference type="ARBA" id="ARBA00012744"/>
    </source>
</evidence>
<dbReference type="InterPro" id="IPR051915">
    <property type="entry name" value="Cellulose_Degrad_GH3"/>
</dbReference>
<feature type="domain" description="Glycoside hydrolase family 3 N-terminal" evidence="8">
    <location>
        <begin position="82"/>
        <end position="382"/>
    </location>
</feature>
<evidence type="ECO:0000313" key="11">
    <source>
        <dbReference type="Proteomes" id="UP001183582"/>
    </source>
</evidence>